<name>A0A2W4UEM9_9CYAN</name>
<accession>A0A2W4UEM9</accession>
<keyword evidence="1" id="KW-1277">Toxin-antitoxin system</keyword>
<evidence type="ECO:0000313" key="2">
    <source>
        <dbReference type="EMBL" id="PZO18982.1"/>
    </source>
</evidence>
<dbReference type="EMBL" id="QBMC01000048">
    <property type="protein sequence ID" value="PZO18982.1"/>
    <property type="molecule type" value="Genomic_DNA"/>
</dbReference>
<proteinExistence type="predicted"/>
<sequence>MEFRLITAISDKVYYFRIRVGNYRVVYSANDKVLMVVVIRVGHRSEVYKNL</sequence>
<dbReference type="AlphaFoldDB" id="A0A2W4UEM9"/>
<dbReference type="Proteomes" id="UP000249354">
    <property type="component" value="Unassembled WGS sequence"/>
</dbReference>
<dbReference type="Pfam" id="PF05016">
    <property type="entry name" value="ParE_toxin"/>
    <property type="match status" value="1"/>
</dbReference>
<dbReference type="InterPro" id="IPR007712">
    <property type="entry name" value="RelE/ParE_toxin"/>
</dbReference>
<evidence type="ECO:0000256" key="1">
    <source>
        <dbReference type="ARBA" id="ARBA00022649"/>
    </source>
</evidence>
<comment type="caution">
    <text evidence="2">The sequence shown here is derived from an EMBL/GenBank/DDBJ whole genome shotgun (WGS) entry which is preliminary data.</text>
</comment>
<gene>
    <name evidence="2" type="ORF">DCF25_09055</name>
</gene>
<dbReference type="Gene3D" id="3.30.2310.20">
    <property type="entry name" value="RelE-like"/>
    <property type="match status" value="1"/>
</dbReference>
<protein>
    <submittedName>
        <fullName evidence="2">Uncharacterized protein</fullName>
    </submittedName>
</protein>
<reference evidence="3" key="1">
    <citation type="submission" date="2018-04" db="EMBL/GenBank/DDBJ databases">
        <authorList>
            <person name="Cornet L."/>
        </authorList>
    </citation>
    <scope>NUCLEOTIDE SEQUENCE [LARGE SCALE GENOMIC DNA]</scope>
</reference>
<reference evidence="2 3" key="2">
    <citation type="submission" date="2018-06" db="EMBL/GenBank/DDBJ databases">
        <title>Metagenomic assembly of (sub)arctic Cyanobacteria and their associated microbiome from non-axenic cultures.</title>
        <authorList>
            <person name="Baurain D."/>
        </authorList>
    </citation>
    <scope>NUCLEOTIDE SEQUENCE [LARGE SCALE GENOMIC DNA]</scope>
    <source>
        <strain evidence="2">ULC129bin1</strain>
    </source>
</reference>
<dbReference type="SUPFAM" id="SSF143011">
    <property type="entry name" value="RelE-like"/>
    <property type="match status" value="1"/>
</dbReference>
<evidence type="ECO:0000313" key="3">
    <source>
        <dbReference type="Proteomes" id="UP000249354"/>
    </source>
</evidence>
<organism evidence="2 3">
    <name type="scientific">Leptolyngbya foveolarum</name>
    <dbReference type="NCBI Taxonomy" id="47253"/>
    <lineage>
        <taxon>Bacteria</taxon>
        <taxon>Bacillati</taxon>
        <taxon>Cyanobacteriota</taxon>
        <taxon>Cyanophyceae</taxon>
        <taxon>Leptolyngbyales</taxon>
        <taxon>Leptolyngbyaceae</taxon>
        <taxon>Leptolyngbya group</taxon>
        <taxon>Leptolyngbya</taxon>
    </lineage>
</organism>
<dbReference type="InterPro" id="IPR035093">
    <property type="entry name" value="RelE/ParE_toxin_dom_sf"/>
</dbReference>